<dbReference type="SUPFAM" id="SSF103473">
    <property type="entry name" value="MFS general substrate transporter"/>
    <property type="match status" value="1"/>
</dbReference>
<evidence type="ECO:0000256" key="2">
    <source>
        <dbReference type="ARBA" id="ARBA00022448"/>
    </source>
</evidence>
<keyword evidence="10" id="KW-1185">Reference proteome</keyword>
<evidence type="ECO:0000256" key="7">
    <source>
        <dbReference type="SAM" id="Phobius"/>
    </source>
</evidence>
<sequence length="427" mass="45401">MPHGKRSTLWASLFCVNLVNSTQAAIALVGVPSHALTENFDDHQLALLLGSFPVAAGISALFSGTLSDLLGRRVTLLTGLLLLSICLLSHALAPDFNALLLLRILGGLATGALTGLPSTLLSDSLPKSEQLKANGKMLSGHALGQSIGIPLGIALLQWLSYLQLCSGLGALTLVLTLAIRYHLPSRNPSAYYQSGTLSSYLKKSLRTLADKRFALLTLSSYLGFTASALFYISLTLWFLEKAKIEPNELAPIHMLGGLLQAIVLISPIRTALNWSPSQTIALSFFINTAIFGVATISPPSLALSGACFSLTLGAVALRISPLLFAVNNLGPSEHKGLRMSVVQTSNHLGKATGYAVASYLALHLDLHKITLLCGILTLLSGLIFLGPRFREVFAPSTSVHHPSSKSSNLREGLKTIKKRGFGTYDAN</sequence>
<evidence type="ECO:0000259" key="8">
    <source>
        <dbReference type="PROSITE" id="PS50850"/>
    </source>
</evidence>
<name>A0A934RZ31_9BACT</name>
<evidence type="ECO:0000256" key="6">
    <source>
        <dbReference type="ARBA" id="ARBA00023136"/>
    </source>
</evidence>
<dbReference type="PROSITE" id="PS50850">
    <property type="entry name" value="MFS"/>
    <property type="match status" value="1"/>
</dbReference>
<comment type="caution">
    <text evidence="9">The sequence shown here is derived from an EMBL/GenBank/DDBJ whole genome shotgun (WGS) entry which is preliminary data.</text>
</comment>
<feature type="transmembrane region" description="Helical" evidence="7">
    <location>
        <begin position="43"/>
        <end position="62"/>
    </location>
</feature>
<dbReference type="InterPro" id="IPR020846">
    <property type="entry name" value="MFS_dom"/>
</dbReference>
<feature type="transmembrane region" description="Helical" evidence="7">
    <location>
        <begin position="166"/>
        <end position="183"/>
    </location>
</feature>
<dbReference type="InterPro" id="IPR005829">
    <property type="entry name" value="Sugar_transporter_CS"/>
</dbReference>
<keyword evidence="5 7" id="KW-1133">Transmembrane helix</keyword>
<proteinExistence type="predicted"/>
<dbReference type="Proteomes" id="UP000617628">
    <property type="component" value="Unassembled WGS sequence"/>
</dbReference>
<evidence type="ECO:0000256" key="4">
    <source>
        <dbReference type="ARBA" id="ARBA00022692"/>
    </source>
</evidence>
<keyword evidence="3" id="KW-1003">Cell membrane</keyword>
<accession>A0A934RZ31</accession>
<feature type="domain" description="Major facilitator superfamily (MFS) profile" evidence="8">
    <location>
        <begin position="1"/>
        <end position="398"/>
    </location>
</feature>
<feature type="transmembrane region" description="Helical" evidence="7">
    <location>
        <begin position="250"/>
        <end position="268"/>
    </location>
</feature>
<dbReference type="Gene3D" id="1.20.1250.20">
    <property type="entry name" value="MFS general substrate transporter like domains"/>
    <property type="match status" value="1"/>
</dbReference>
<comment type="subcellular location">
    <subcellularLocation>
        <location evidence="1">Cell membrane</location>
        <topology evidence="1">Multi-pass membrane protein</topology>
    </subcellularLocation>
</comment>
<feature type="transmembrane region" description="Helical" evidence="7">
    <location>
        <begin position="280"/>
        <end position="297"/>
    </location>
</feature>
<dbReference type="GO" id="GO:0005886">
    <property type="term" value="C:plasma membrane"/>
    <property type="evidence" value="ECO:0007669"/>
    <property type="project" value="UniProtKB-SubCell"/>
</dbReference>
<keyword evidence="4 7" id="KW-0812">Transmembrane</keyword>
<dbReference type="InterPro" id="IPR036259">
    <property type="entry name" value="MFS_trans_sf"/>
</dbReference>
<feature type="transmembrane region" description="Helical" evidence="7">
    <location>
        <begin position="369"/>
        <end position="386"/>
    </location>
</feature>
<reference evidence="9" key="1">
    <citation type="submission" date="2021-01" db="EMBL/GenBank/DDBJ databases">
        <title>Modified the classification status of verrucomicrobia.</title>
        <authorList>
            <person name="Feng X."/>
        </authorList>
    </citation>
    <scope>NUCLEOTIDE SEQUENCE</scope>
    <source>
        <strain evidence="9">KCTC 13126</strain>
    </source>
</reference>
<evidence type="ECO:0000313" key="10">
    <source>
        <dbReference type="Proteomes" id="UP000617628"/>
    </source>
</evidence>
<gene>
    <name evidence="9" type="ORF">JIN87_08765</name>
</gene>
<keyword evidence="2" id="KW-0813">Transport</keyword>
<dbReference type="InterPro" id="IPR050171">
    <property type="entry name" value="MFS_Transporters"/>
</dbReference>
<evidence type="ECO:0000313" key="9">
    <source>
        <dbReference type="EMBL" id="MBK1876957.1"/>
    </source>
</evidence>
<organism evidence="9 10">
    <name type="scientific">Pelagicoccus mobilis</name>
    <dbReference type="NCBI Taxonomy" id="415221"/>
    <lineage>
        <taxon>Bacteria</taxon>
        <taxon>Pseudomonadati</taxon>
        <taxon>Verrucomicrobiota</taxon>
        <taxon>Opitutia</taxon>
        <taxon>Puniceicoccales</taxon>
        <taxon>Pelagicoccaceae</taxon>
        <taxon>Pelagicoccus</taxon>
    </lineage>
</organism>
<dbReference type="AlphaFoldDB" id="A0A934RZ31"/>
<evidence type="ECO:0000256" key="1">
    <source>
        <dbReference type="ARBA" id="ARBA00004651"/>
    </source>
</evidence>
<evidence type="ECO:0000256" key="3">
    <source>
        <dbReference type="ARBA" id="ARBA00022475"/>
    </source>
</evidence>
<dbReference type="PANTHER" id="PTHR23517">
    <property type="entry name" value="RESISTANCE PROTEIN MDTM, PUTATIVE-RELATED-RELATED"/>
    <property type="match status" value="1"/>
</dbReference>
<keyword evidence="6 7" id="KW-0472">Membrane</keyword>
<dbReference type="Pfam" id="PF07690">
    <property type="entry name" value="MFS_1"/>
    <property type="match status" value="1"/>
</dbReference>
<dbReference type="PROSITE" id="PS00216">
    <property type="entry name" value="SUGAR_TRANSPORT_1"/>
    <property type="match status" value="1"/>
</dbReference>
<feature type="transmembrane region" description="Helical" evidence="7">
    <location>
        <begin position="213"/>
        <end position="238"/>
    </location>
</feature>
<dbReference type="RefSeq" id="WP_200355173.1">
    <property type="nucleotide sequence ID" value="NZ_JAENIL010000013.1"/>
</dbReference>
<evidence type="ECO:0000256" key="5">
    <source>
        <dbReference type="ARBA" id="ARBA00022989"/>
    </source>
</evidence>
<dbReference type="GO" id="GO:0022857">
    <property type="term" value="F:transmembrane transporter activity"/>
    <property type="evidence" value="ECO:0007669"/>
    <property type="project" value="InterPro"/>
</dbReference>
<protein>
    <submittedName>
        <fullName evidence="9">MFS transporter</fullName>
    </submittedName>
</protein>
<dbReference type="EMBL" id="JAENIL010000013">
    <property type="protein sequence ID" value="MBK1876957.1"/>
    <property type="molecule type" value="Genomic_DNA"/>
</dbReference>
<feature type="transmembrane region" description="Helical" evidence="7">
    <location>
        <begin position="74"/>
        <end position="93"/>
    </location>
</feature>
<feature type="transmembrane region" description="Helical" evidence="7">
    <location>
        <begin position="99"/>
        <end position="121"/>
    </location>
</feature>
<dbReference type="InterPro" id="IPR011701">
    <property type="entry name" value="MFS"/>
</dbReference>